<dbReference type="EMBL" id="FMWL01000018">
    <property type="protein sequence ID" value="SCZ81378.1"/>
    <property type="molecule type" value="Genomic_DNA"/>
</dbReference>
<gene>
    <name evidence="1" type="ORF">SAMN03080599_02760</name>
</gene>
<evidence type="ECO:0000313" key="2">
    <source>
        <dbReference type="Proteomes" id="UP000199208"/>
    </source>
</evidence>
<organism evidence="1 2">
    <name type="scientific">Acidaminobacter hydrogenoformans DSM 2784</name>
    <dbReference type="NCBI Taxonomy" id="1120920"/>
    <lineage>
        <taxon>Bacteria</taxon>
        <taxon>Bacillati</taxon>
        <taxon>Bacillota</taxon>
        <taxon>Clostridia</taxon>
        <taxon>Peptostreptococcales</taxon>
        <taxon>Acidaminobacteraceae</taxon>
        <taxon>Acidaminobacter</taxon>
    </lineage>
</organism>
<keyword evidence="2" id="KW-1185">Reference proteome</keyword>
<reference evidence="1 2" key="1">
    <citation type="submission" date="2016-10" db="EMBL/GenBank/DDBJ databases">
        <authorList>
            <person name="de Groot N.N."/>
        </authorList>
    </citation>
    <scope>NUCLEOTIDE SEQUENCE [LARGE SCALE GENOMIC DNA]</scope>
    <source>
        <strain evidence="1 2">DSM 2784</strain>
    </source>
</reference>
<dbReference type="STRING" id="1120920.SAMN03080599_02760"/>
<protein>
    <submittedName>
        <fullName evidence="1">Uncharacterized protein</fullName>
    </submittedName>
</protein>
<accession>A0A1G5S5C5</accession>
<proteinExistence type="predicted"/>
<name>A0A1G5S5C5_9FIRM</name>
<sequence>MSRFTVVAIGVKGKAVGDFVAVVGEIDVPLLLVADGGAGVVFVVYPDPDVEDLVALFVGPGFNGSGFEAVVPPGVGAGWDEDLFGGLWKRVGWGLGGWLGYGCGGLLSRDGFWGIGRWDLLCTGAQGEGCGEEEG</sequence>
<dbReference type="AlphaFoldDB" id="A0A1G5S5C5"/>
<evidence type="ECO:0000313" key="1">
    <source>
        <dbReference type="EMBL" id="SCZ81378.1"/>
    </source>
</evidence>
<dbReference type="Proteomes" id="UP000199208">
    <property type="component" value="Unassembled WGS sequence"/>
</dbReference>